<feature type="binding site" evidence="19">
    <location>
        <position position="188"/>
    </location>
    <ligand>
        <name>Zn(2+)</name>
        <dbReference type="ChEBI" id="CHEBI:29105"/>
    </ligand>
</feature>
<dbReference type="GO" id="GO:0050667">
    <property type="term" value="P:homocysteine metabolic process"/>
    <property type="evidence" value="ECO:0007669"/>
    <property type="project" value="TreeGrafter"/>
</dbReference>
<comment type="similarity">
    <text evidence="5">Belongs to the vitamin-B12 dependent methionine synthase family.</text>
</comment>
<evidence type="ECO:0000256" key="4">
    <source>
        <dbReference type="ARBA" id="ARBA00005178"/>
    </source>
</evidence>
<keyword evidence="8 19" id="KW-0489">Methyltransferase</keyword>
<comment type="catalytic activity">
    <reaction evidence="1">
        <text>(6S)-5-methyl-5,6,7,8-tetrahydrofolate + L-homocysteine = (6S)-5,6,7,8-tetrahydrofolate + L-methionine</text>
        <dbReference type="Rhea" id="RHEA:11172"/>
        <dbReference type="ChEBI" id="CHEBI:18608"/>
        <dbReference type="ChEBI" id="CHEBI:57453"/>
        <dbReference type="ChEBI" id="CHEBI:57844"/>
        <dbReference type="ChEBI" id="CHEBI:58199"/>
        <dbReference type="EC" id="2.1.1.13"/>
    </reaction>
</comment>
<dbReference type="GO" id="GO:0046653">
    <property type="term" value="P:tetrahydrofolate metabolic process"/>
    <property type="evidence" value="ECO:0007669"/>
    <property type="project" value="TreeGrafter"/>
</dbReference>
<evidence type="ECO:0000256" key="18">
    <source>
        <dbReference type="ARBA" id="ARBA00031040"/>
    </source>
</evidence>
<reference evidence="24 25" key="1">
    <citation type="submission" date="2019-08" db="EMBL/GenBank/DDBJ databases">
        <title>In-depth cultivation of the pig gut microbiome towards novel bacterial diversity and tailored functional studies.</title>
        <authorList>
            <person name="Wylensek D."/>
            <person name="Hitch T.C.A."/>
            <person name="Clavel T."/>
        </authorList>
    </citation>
    <scope>NUCLEOTIDE SEQUENCE [LARGE SCALE GENOMIC DNA]</scope>
    <source>
        <strain evidence="24 25">WCA-383-APC-5B</strain>
    </source>
</reference>
<evidence type="ECO:0000256" key="3">
    <source>
        <dbReference type="ARBA" id="ARBA00001956"/>
    </source>
</evidence>
<dbReference type="SUPFAM" id="SSF82282">
    <property type="entry name" value="Homocysteine S-methyltransferase"/>
    <property type="match status" value="1"/>
</dbReference>
<evidence type="ECO:0000256" key="6">
    <source>
        <dbReference type="ARBA" id="ARBA00012032"/>
    </source>
</evidence>
<dbReference type="GO" id="GO:0046872">
    <property type="term" value="F:metal ion binding"/>
    <property type="evidence" value="ECO:0007669"/>
    <property type="project" value="UniProtKB-KW"/>
</dbReference>
<dbReference type="InterPro" id="IPR000489">
    <property type="entry name" value="Pterin-binding_dom"/>
</dbReference>
<organism evidence="24 25">
    <name type="scientific">Inconstantimicrobium porci</name>
    <dbReference type="NCBI Taxonomy" id="2652291"/>
    <lineage>
        <taxon>Bacteria</taxon>
        <taxon>Bacillati</taxon>
        <taxon>Bacillota</taxon>
        <taxon>Clostridia</taxon>
        <taxon>Eubacteriales</taxon>
        <taxon>Clostridiaceae</taxon>
        <taxon>Inconstantimicrobium</taxon>
    </lineage>
</organism>
<evidence type="ECO:0000259" key="20">
    <source>
        <dbReference type="PROSITE" id="PS50970"/>
    </source>
</evidence>
<dbReference type="SUPFAM" id="SSF52242">
    <property type="entry name" value="Cobalamin (vitamin B12)-binding domain"/>
    <property type="match status" value="1"/>
</dbReference>
<dbReference type="Pfam" id="PF00809">
    <property type="entry name" value="Pterin_bind"/>
    <property type="match status" value="1"/>
</dbReference>
<sequence>MGTMLQSAGMQDGKIPEEMNIESREIVIDIHKKYISAGADIITTNTFGANRIKLEKSKYELEEIIRAAVHNAKEAAKEFENVSIGLDIGPIGELLEPMGTLSFDEAYETFKEVVMLGEKYNVDLYLIETMTDLSEARAAVLAVKENSSKPVFCTMTFDESGRTFTGVCPESMCIALNALNVDAVGINCSLGPKEMVPVVDKILEFSKCPVIIQPNAGLPVSVNGKVVYNVKKEEFAEYVIDFVKKGASLVGGCCGTTDEYIQYLKSKLKGESKAQRSNKQISRVCTATRFVNIEGVKVVGERINPTGKKLFKEALRNNDLDYVVREAITQVKNGADILDVNVGLPEIDEKKCMVNVVKEIQSVTDVPLQIDSTDCKVIEEALRVYNGKAIVNSVNGTEESLNNVLPIVKKYGAAVVALALDDNGLPKSAEERIAIAARIVKRAEEIGISREDIIIDALTLTVSAQQNQAKETVKAVKYITDVLKLKTILGVSNISFGLPNRNLLNRTFLTMCLNSGLTLPIVNPGSSEIMDTIMAYKVFNMEDVNEENYVKHFAVNQDEKTTTKERDTADLKEIVIEGLKDEAAKATESLLQEKKELEVVNEYLIPALDIVGERYEKGIIFLPQLIGSAETVKKSFEVLKQSLKSKESGSLSKGKIIMATVKGDIHDIGKNIVKVILENYGYDIMDLGRDVNPEYVAEMVQKHDVKLVGLSALMTTTVKNMAITIEKIKDKKQDCKVFVGGAVLNEEYAKMINADFYARDAKESVKIAESVLRKH</sequence>
<evidence type="ECO:0000256" key="19">
    <source>
        <dbReference type="PROSITE-ProRule" id="PRU00333"/>
    </source>
</evidence>
<dbReference type="InterPro" id="IPR036589">
    <property type="entry name" value="HCY_dom_sf"/>
</dbReference>
<keyword evidence="16" id="KW-0170">Cobalt</keyword>
<feature type="domain" description="B12-binding" evidence="22">
    <location>
        <begin position="653"/>
        <end position="775"/>
    </location>
</feature>
<keyword evidence="13 19" id="KW-0479">Metal-binding</keyword>
<dbReference type="Pfam" id="PF02310">
    <property type="entry name" value="B12-binding"/>
    <property type="match status" value="1"/>
</dbReference>
<comment type="pathway">
    <text evidence="4">Amino-acid biosynthesis; L-methionine biosynthesis via de novo pathway; L-methionine from L-homocysteine (MetH route): step 1/1.</text>
</comment>
<feature type="domain" description="B12-binding N-terminal" evidence="23">
    <location>
        <begin position="558"/>
        <end position="651"/>
    </location>
</feature>
<dbReference type="InterPro" id="IPR036724">
    <property type="entry name" value="Cobalamin-bd_sf"/>
</dbReference>
<keyword evidence="12" id="KW-0949">S-adenosyl-L-methionine</keyword>
<evidence type="ECO:0000256" key="17">
    <source>
        <dbReference type="ARBA" id="ARBA00025552"/>
    </source>
</evidence>
<keyword evidence="10" id="KW-0846">Cobalamin</keyword>
<dbReference type="InterPro" id="IPR017215">
    <property type="entry name" value="MetH_bac"/>
</dbReference>
<evidence type="ECO:0000256" key="9">
    <source>
        <dbReference type="ARBA" id="ARBA00022605"/>
    </source>
</evidence>
<keyword evidence="15" id="KW-0486">Methionine biosynthesis</keyword>
<keyword evidence="25" id="KW-1185">Reference proteome</keyword>
<evidence type="ECO:0000256" key="1">
    <source>
        <dbReference type="ARBA" id="ARBA00001700"/>
    </source>
</evidence>
<keyword evidence="14 19" id="KW-0862">Zinc</keyword>
<dbReference type="InterPro" id="IPR006158">
    <property type="entry name" value="Cobalamin-bd"/>
</dbReference>
<dbReference type="Pfam" id="PF02607">
    <property type="entry name" value="B12-binding_2"/>
    <property type="match status" value="1"/>
</dbReference>
<dbReference type="EMBL" id="VULX01000001">
    <property type="protein sequence ID" value="MSR89875.1"/>
    <property type="molecule type" value="Genomic_DNA"/>
</dbReference>
<feature type="binding site" evidence="19">
    <location>
        <position position="253"/>
    </location>
    <ligand>
        <name>Zn(2+)</name>
        <dbReference type="ChEBI" id="CHEBI:29105"/>
    </ligand>
</feature>
<evidence type="ECO:0000259" key="22">
    <source>
        <dbReference type="PROSITE" id="PS51332"/>
    </source>
</evidence>
<dbReference type="PROSITE" id="PS50970">
    <property type="entry name" value="HCY"/>
    <property type="match status" value="1"/>
</dbReference>
<dbReference type="AlphaFoldDB" id="A0A7X2MVM6"/>
<comment type="cofactor">
    <cofactor evidence="2 19">
        <name>Zn(2+)</name>
        <dbReference type="ChEBI" id="CHEBI:29105"/>
    </cofactor>
</comment>
<dbReference type="GO" id="GO:0031419">
    <property type="term" value="F:cobalamin binding"/>
    <property type="evidence" value="ECO:0007669"/>
    <property type="project" value="UniProtKB-KW"/>
</dbReference>
<dbReference type="SMART" id="SM01018">
    <property type="entry name" value="B12-binding_2"/>
    <property type="match status" value="1"/>
</dbReference>
<dbReference type="EC" id="2.1.1.13" evidence="6"/>
<evidence type="ECO:0000259" key="21">
    <source>
        <dbReference type="PROSITE" id="PS50972"/>
    </source>
</evidence>
<dbReference type="SUPFAM" id="SSF47644">
    <property type="entry name" value="Methionine synthase domain"/>
    <property type="match status" value="1"/>
</dbReference>
<dbReference type="InterPro" id="IPR003726">
    <property type="entry name" value="HCY_dom"/>
</dbReference>
<dbReference type="InterPro" id="IPR036594">
    <property type="entry name" value="Meth_synthase_dom"/>
</dbReference>
<name>A0A7X2MVM6_9CLOT</name>
<keyword evidence="9" id="KW-0028">Amino-acid biosynthesis</keyword>
<dbReference type="Gene3D" id="3.20.20.330">
    <property type="entry name" value="Homocysteine-binding-like domain"/>
    <property type="match status" value="1"/>
</dbReference>
<feature type="domain" description="Hcy-binding" evidence="20">
    <location>
        <begin position="1"/>
        <end position="268"/>
    </location>
</feature>
<dbReference type="Pfam" id="PF02574">
    <property type="entry name" value="S-methyl_trans"/>
    <property type="match status" value="1"/>
</dbReference>
<evidence type="ECO:0000256" key="10">
    <source>
        <dbReference type="ARBA" id="ARBA00022628"/>
    </source>
</evidence>
<dbReference type="FunFam" id="3.20.20.20:FF:000002">
    <property type="entry name" value="Methionine synthase"/>
    <property type="match status" value="1"/>
</dbReference>
<evidence type="ECO:0000256" key="2">
    <source>
        <dbReference type="ARBA" id="ARBA00001947"/>
    </source>
</evidence>
<evidence type="ECO:0000256" key="12">
    <source>
        <dbReference type="ARBA" id="ARBA00022691"/>
    </source>
</evidence>
<evidence type="ECO:0000256" key="7">
    <source>
        <dbReference type="ARBA" id="ARBA00013998"/>
    </source>
</evidence>
<accession>A0A7X2MVM6</accession>
<feature type="domain" description="Pterin-binding" evidence="21">
    <location>
        <begin position="296"/>
        <end position="540"/>
    </location>
</feature>
<dbReference type="PROSITE" id="PS50972">
    <property type="entry name" value="PTERIN_BINDING"/>
    <property type="match status" value="1"/>
</dbReference>
<evidence type="ECO:0000256" key="8">
    <source>
        <dbReference type="ARBA" id="ARBA00022603"/>
    </source>
</evidence>
<evidence type="ECO:0000256" key="16">
    <source>
        <dbReference type="ARBA" id="ARBA00023285"/>
    </source>
</evidence>
<dbReference type="InterPro" id="IPR011005">
    <property type="entry name" value="Dihydropteroate_synth-like_sf"/>
</dbReference>
<evidence type="ECO:0000256" key="13">
    <source>
        <dbReference type="ARBA" id="ARBA00022723"/>
    </source>
</evidence>
<dbReference type="PANTHER" id="PTHR45833:SF1">
    <property type="entry name" value="METHIONINE SYNTHASE"/>
    <property type="match status" value="1"/>
</dbReference>
<dbReference type="Proteomes" id="UP000460287">
    <property type="component" value="Unassembled WGS sequence"/>
</dbReference>
<dbReference type="NCBIfam" id="NF005719">
    <property type="entry name" value="PRK07535.1"/>
    <property type="match status" value="1"/>
</dbReference>
<dbReference type="InterPro" id="IPR050554">
    <property type="entry name" value="Met_Synthase/Corrinoid"/>
</dbReference>
<evidence type="ECO:0000313" key="24">
    <source>
        <dbReference type="EMBL" id="MSR89875.1"/>
    </source>
</evidence>
<dbReference type="SUPFAM" id="SSF51717">
    <property type="entry name" value="Dihydropteroate synthetase-like"/>
    <property type="match status" value="1"/>
</dbReference>
<evidence type="ECO:0000256" key="11">
    <source>
        <dbReference type="ARBA" id="ARBA00022679"/>
    </source>
</evidence>
<dbReference type="GO" id="GO:0005829">
    <property type="term" value="C:cytosol"/>
    <property type="evidence" value="ECO:0007669"/>
    <property type="project" value="TreeGrafter"/>
</dbReference>
<comment type="function">
    <text evidence="17">Catalyzes the transfer of a methyl group from methyl-cobalamin to homocysteine, yielding enzyme-bound cob(I)alamin and methionine. Subsequently, remethylates the cofactor using methyltetrahydrofolate.</text>
</comment>
<dbReference type="Gene3D" id="3.20.20.20">
    <property type="entry name" value="Dihydropteroate synthase-like"/>
    <property type="match status" value="1"/>
</dbReference>
<evidence type="ECO:0000256" key="14">
    <source>
        <dbReference type="ARBA" id="ARBA00022833"/>
    </source>
</evidence>
<evidence type="ECO:0000259" key="23">
    <source>
        <dbReference type="PROSITE" id="PS51337"/>
    </source>
</evidence>
<dbReference type="GO" id="GO:0032259">
    <property type="term" value="P:methylation"/>
    <property type="evidence" value="ECO:0007669"/>
    <property type="project" value="UniProtKB-KW"/>
</dbReference>
<comment type="cofactor">
    <cofactor evidence="3">
        <name>methylcob(III)alamin</name>
        <dbReference type="ChEBI" id="CHEBI:28115"/>
    </cofactor>
</comment>
<dbReference type="GO" id="GO:0008705">
    <property type="term" value="F:methionine synthase activity"/>
    <property type="evidence" value="ECO:0007669"/>
    <property type="project" value="UniProtKB-EC"/>
</dbReference>
<dbReference type="UniPathway" id="UPA00051">
    <property type="reaction ID" value="UER00081"/>
</dbReference>
<dbReference type="Gene3D" id="3.40.50.280">
    <property type="entry name" value="Cobalamin-binding domain"/>
    <property type="match status" value="1"/>
</dbReference>
<feature type="binding site" evidence="19">
    <location>
        <position position="254"/>
    </location>
    <ligand>
        <name>Zn(2+)</name>
        <dbReference type="ChEBI" id="CHEBI:29105"/>
    </ligand>
</feature>
<dbReference type="PIRSF" id="PIRSF037472">
    <property type="entry name" value="DHPS_mtfrase"/>
    <property type="match status" value="1"/>
</dbReference>
<keyword evidence="11 19" id="KW-0808">Transferase</keyword>
<protein>
    <recommendedName>
        <fullName evidence="7">Methionine synthase</fullName>
        <ecNumber evidence="6">2.1.1.13</ecNumber>
    </recommendedName>
    <alternativeName>
        <fullName evidence="18">5-methyltetrahydrofolate--homocysteine methyltransferase</fullName>
    </alternativeName>
</protein>
<dbReference type="Gene3D" id="1.10.1240.10">
    <property type="entry name" value="Methionine synthase domain"/>
    <property type="match status" value="1"/>
</dbReference>
<evidence type="ECO:0000256" key="5">
    <source>
        <dbReference type="ARBA" id="ARBA00010398"/>
    </source>
</evidence>
<dbReference type="PROSITE" id="PS51337">
    <property type="entry name" value="B12_BINDING_NTER"/>
    <property type="match status" value="1"/>
</dbReference>
<proteinExistence type="inferred from homology"/>
<evidence type="ECO:0000256" key="15">
    <source>
        <dbReference type="ARBA" id="ARBA00023167"/>
    </source>
</evidence>
<dbReference type="PROSITE" id="PS51332">
    <property type="entry name" value="B12_BINDING"/>
    <property type="match status" value="1"/>
</dbReference>
<dbReference type="InterPro" id="IPR003759">
    <property type="entry name" value="Cbl-bd_cap"/>
</dbReference>
<gene>
    <name evidence="24" type="ORF">FYJ33_00225</name>
</gene>
<evidence type="ECO:0000313" key="25">
    <source>
        <dbReference type="Proteomes" id="UP000460287"/>
    </source>
</evidence>
<dbReference type="PANTHER" id="PTHR45833">
    <property type="entry name" value="METHIONINE SYNTHASE"/>
    <property type="match status" value="1"/>
</dbReference>
<comment type="caution">
    <text evidence="24">The sequence shown here is derived from an EMBL/GenBank/DDBJ whole genome shotgun (WGS) entry which is preliminary data.</text>
</comment>